<evidence type="ECO:0000256" key="3">
    <source>
        <dbReference type="ARBA" id="ARBA00023082"/>
    </source>
</evidence>
<evidence type="ECO:0000256" key="5">
    <source>
        <dbReference type="ARBA" id="ARBA00023163"/>
    </source>
</evidence>
<dbReference type="PANTHER" id="PTHR43133:SF50">
    <property type="entry name" value="ECF RNA POLYMERASE SIGMA FACTOR SIGM"/>
    <property type="match status" value="1"/>
</dbReference>
<comment type="similarity">
    <text evidence="1">Belongs to the sigma-70 factor family. ECF subfamily.</text>
</comment>
<dbReference type="EMBL" id="BAAAQM010000025">
    <property type="protein sequence ID" value="GAA1978637.1"/>
    <property type="molecule type" value="Genomic_DNA"/>
</dbReference>
<keyword evidence="2" id="KW-0805">Transcription regulation</keyword>
<dbReference type="InterPro" id="IPR013325">
    <property type="entry name" value="RNA_pol_sigma_r2"/>
</dbReference>
<dbReference type="InterPro" id="IPR013324">
    <property type="entry name" value="RNA_pol_sigma_r3/r4-like"/>
</dbReference>
<dbReference type="Gene3D" id="1.10.10.10">
    <property type="entry name" value="Winged helix-like DNA-binding domain superfamily/Winged helix DNA-binding domain"/>
    <property type="match status" value="1"/>
</dbReference>
<keyword evidence="4" id="KW-0238">DNA-binding</keyword>
<dbReference type="NCBIfam" id="TIGR02937">
    <property type="entry name" value="sigma70-ECF"/>
    <property type="match status" value="1"/>
</dbReference>
<dbReference type="SUPFAM" id="SSF88659">
    <property type="entry name" value="Sigma3 and sigma4 domains of RNA polymerase sigma factors"/>
    <property type="match status" value="1"/>
</dbReference>
<dbReference type="Proteomes" id="UP001499854">
    <property type="component" value="Unassembled WGS sequence"/>
</dbReference>
<dbReference type="Pfam" id="PF04542">
    <property type="entry name" value="Sigma70_r2"/>
    <property type="match status" value="1"/>
</dbReference>
<name>A0ABN2S1F3_9ACTN</name>
<keyword evidence="8" id="KW-1185">Reference proteome</keyword>
<dbReference type="CDD" id="cd06171">
    <property type="entry name" value="Sigma70_r4"/>
    <property type="match status" value="1"/>
</dbReference>
<dbReference type="InterPro" id="IPR013249">
    <property type="entry name" value="RNA_pol_sigma70_r4_t2"/>
</dbReference>
<feature type="domain" description="HTH luxR-type" evidence="6">
    <location>
        <begin position="107"/>
        <end position="163"/>
    </location>
</feature>
<dbReference type="InterPro" id="IPR014284">
    <property type="entry name" value="RNA_pol_sigma-70_dom"/>
</dbReference>
<sequence length="169" mass="19209">MGVRDDDFAAFVAAHGSRLVRLAELMCGDPHRAADLTQTALERAYLRWQRIEADDPLAYVRRIIVNSYRDWWRRRGREWSTDAVPDRPVPWDVADRHAEQARVRTALASLTRRERQVVVLRYYADLSEAAIAAELGIAPGTVKSCLSRALTRMRAMPEFATEAGRSRTG</sequence>
<dbReference type="Pfam" id="PF08281">
    <property type="entry name" value="Sigma70_r4_2"/>
    <property type="match status" value="1"/>
</dbReference>
<dbReference type="Gene3D" id="1.10.1740.10">
    <property type="match status" value="1"/>
</dbReference>
<gene>
    <name evidence="7" type="ORF">GCM10009838_44310</name>
</gene>
<evidence type="ECO:0000313" key="7">
    <source>
        <dbReference type="EMBL" id="GAA1978637.1"/>
    </source>
</evidence>
<dbReference type="InterPro" id="IPR036388">
    <property type="entry name" value="WH-like_DNA-bd_sf"/>
</dbReference>
<evidence type="ECO:0000259" key="6">
    <source>
        <dbReference type="SMART" id="SM00421"/>
    </source>
</evidence>
<dbReference type="PANTHER" id="PTHR43133">
    <property type="entry name" value="RNA POLYMERASE ECF-TYPE SIGMA FACTO"/>
    <property type="match status" value="1"/>
</dbReference>
<organism evidence="7 8">
    <name type="scientific">Catenulispora subtropica</name>
    <dbReference type="NCBI Taxonomy" id="450798"/>
    <lineage>
        <taxon>Bacteria</taxon>
        <taxon>Bacillati</taxon>
        <taxon>Actinomycetota</taxon>
        <taxon>Actinomycetes</taxon>
        <taxon>Catenulisporales</taxon>
        <taxon>Catenulisporaceae</taxon>
        <taxon>Catenulispora</taxon>
    </lineage>
</organism>
<dbReference type="SUPFAM" id="SSF88946">
    <property type="entry name" value="Sigma2 domain of RNA polymerase sigma factors"/>
    <property type="match status" value="1"/>
</dbReference>
<dbReference type="InterPro" id="IPR000792">
    <property type="entry name" value="Tscrpt_reg_LuxR_C"/>
</dbReference>
<keyword evidence="5" id="KW-0804">Transcription</keyword>
<dbReference type="InterPro" id="IPR007627">
    <property type="entry name" value="RNA_pol_sigma70_r2"/>
</dbReference>
<protein>
    <submittedName>
        <fullName evidence="7">SigE family RNA polymerase sigma factor</fullName>
    </submittedName>
</protein>
<dbReference type="InterPro" id="IPR039425">
    <property type="entry name" value="RNA_pol_sigma-70-like"/>
</dbReference>
<accession>A0ABN2S1F3</accession>
<evidence type="ECO:0000256" key="4">
    <source>
        <dbReference type="ARBA" id="ARBA00023125"/>
    </source>
</evidence>
<evidence type="ECO:0000256" key="2">
    <source>
        <dbReference type="ARBA" id="ARBA00023015"/>
    </source>
</evidence>
<keyword evidence="3" id="KW-0731">Sigma factor</keyword>
<dbReference type="SMART" id="SM00421">
    <property type="entry name" value="HTH_LUXR"/>
    <property type="match status" value="1"/>
</dbReference>
<dbReference type="InterPro" id="IPR014325">
    <property type="entry name" value="RNA_pol_sigma-E_actinobac"/>
</dbReference>
<evidence type="ECO:0000256" key="1">
    <source>
        <dbReference type="ARBA" id="ARBA00010641"/>
    </source>
</evidence>
<reference evidence="7 8" key="1">
    <citation type="journal article" date="2019" name="Int. J. Syst. Evol. Microbiol.">
        <title>The Global Catalogue of Microorganisms (GCM) 10K type strain sequencing project: providing services to taxonomists for standard genome sequencing and annotation.</title>
        <authorList>
            <consortium name="The Broad Institute Genomics Platform"/>
            <consortium name="The Broad Institute Genome Sequencing Center for Infectious Disease"/>
            <person name="Wu L."/>
            <person name="Ma J."/>
        </authorList>
    </citation>
    <scope>NUCLEOTIDE SEQUENCE [LARGE SCALE GENOMIC DNA]</scope>
    <source>
        <strain evidence="7 8">JCM 16013</strain>
    </source>
</reference>
<evidence type="ECO:0000313" key="8">
    <source>
        <dbReference type="Proteomes" id="UP001499854"/>
    </source>
</evidence>
<proteinExistence type="inferred from homology"/>
<comment type="caution">
    <text evidence="7">The sequence shown here is derived from an EMBL/GenBank/DDBJ whole genome shotgun (WGS) entry which is preliminary data.</text>
</comment>
<dbReference type="NCBIfam" id="TIGR02983">
    <property type="entry name" value="SigE-fam_strep"/>
    <property type="match status" value="1"/>
</dbReference>